<dbReference type="OrthoDB" id="2354159at2"/>
<gene>
    <name evidence="2" type="ORF">GH741_20455</name>
</gene>
<dbReference type="Pfam" id="PF07238">
    <property type="entry name" value="PilZ"/>
    <property type="match status" value="1"/>
</dbReference>
<organism evidence="2 3">
    <name type="scientific">Aquibacillus halophilus</name>
    <dbReference type="NCBI Taxonomy" id="930132"/>
    <lineage>
        <taxon>Bacteria</taxon>
        <taxon>Bacillati</taxon>
        <taxon>Bacillota</taxon>
        <taxon>Bacilli</taxon>
        <taxon>Bacillales</taxon>
        <taxon>Bacillaceae</taxon>
        <taxon>Aquibacillus</taxon>
    </lineage>
</organism>
<dbReference type="InterPro" id="IPR009875">
    <property type="entry name" value="PilZ_domain"/>
</dbReference>
<keyword evidence="3" id="KW-1185">Reference proteome</keyword>
<dbReference type="RefSeq" id="WP_153738615.1">
    <property type="nucleotide sequence ID" value="NZ_WJNG01000023.1"/>
</dbReference>
<evidence type="ECO:0000259" key="1">
    <source>
        <dbReference type="Pfam" id="PF07238"/>
    </source>
</evidence>
<name>A0A6A8DH45_9BACI</name>
<proteinExistence type="predicted"/>
<dbReference type="AlphaFoldDB" id="A0A6A8DH45"/>
<reference evidence="2" key="1">
    <citation type="submission" date="2019-11" db="EMBL/GenBank/DDBJ databases">
        <authorList>
            <person name="Li J."/>
        </authorList>
    </citation>
    <scope>NUCLEOTIDE SEQUENCE</scope>
    <source>
        <strain evidence="2">B6B</strain>
    </source>
</reference>
<protein>
    <submittedName>
        <fullName evidence="2">PilZ domain-containing protein</fullName>
    </submittedName>
</protein>
<dbReference type="GO" id="GO:0035438">
    <property type="term" value="F:cyclic-di-GMP binding"/>
    <property type="evidence" value="ECO:0007669"/>
    <property type="project" value="InterPro"/>
</dbReference>
<feature type="domain" description="PilZ" evidence="1">
    <location>
        <begin position="36"/>
        <end position="107"/>
    </location>
</feature>
<evidence type="ECO:0000313" key="2">
    <source>
        <dbReference type="EMBL" id="MRH45018.1"/>
    </source>
</evidence>
<sequence>MRYKRQESLRFQFGNPLEAQFKITKINDKKIDSKPGKALIHDMSRGGLNISTNFNLYCEENKIEVEISFVLVSNKSFPGEIIWKKKKKDYFYGVKLLIDDAMSNELINELKIYSQNEKKQ</sequence>
<dbReference type="EMBL" id="WJNG01000023">
    <property type="protein sequence ID" value="MRH45018.1"/>
    <property type="molecule type" value="Genomic_DNA"/>
</dbReference>
<comment type="caution">
    <text evidence="2">The sequence shown here is derived from an EMBL/GenBank/DDBJ whole genome shotgun (WGS) entry which is preliminary data.</text>
</comment>
<accession>A0A6A8DH45</accession>
<dbReference type="Proteomes" id="UP000799092">
    <property type="component" value="Unassembled WGS sequence"/>
</dbReference>
<evidence type="ECO:0000313" key="3">
    <source>
        <dbReference type="Proteomes" id="UP000799092"/>
    </source>
</evidence>